<dbReference type="CDD" id="cd06261">
    <property type="entry name" value="TM_PBP2"/>
    <property type="match status" value="1"/>
</dbReference>
<evidence type="ECO:0000256" key="5">
    <source>
        <dbReference type="ARBA" id="ARBA00022989"/>
    </source>
</evidence>
<reference evidence="9 10" key="1">
    <citation type="submission" date="2019-06" db="EMBL/GenBank/DDBJ databases">
        <title>New taxonomy in bacterial strain CC-CFT640, isolated from vineyard.</title>
        <authorList>
            <person name="Lin S.-Y."/>
            <person name="Tsai C.-F."/>
            <person name="Young C.-C."/>
        </authorList>
    </citation>
    <scope>NUCLEOTIDE SEQUENCE [LARGE SCALE GENOMIC DNA]</scope>
    <source>
        <strain evidence="9 10">CC-CFT640</strain>
    </source>
</reference>
<dbReference type="InterPro" id="IPR050366">
    <property type="entry name" value="BP-dependent_transpt_permease"/>
</dbReference>
<dbReference type="PROSITE" id="PS50928">
    <property type="entry name" value="ABC_TM1"/>
    <property type="match status" value="1"/>
</dbReference>
<evidence type="ECO:0000256" key="3">
    <source>
        <dbReference type="ARBA" id="ARBA00022475"/>
    </source>
</evidence>
<evidence type="ECO:0000256" key="6">
    <source>
        <dbReference type="ARBA" id="ARBA00023136"/>
    </source>
</evidence>
<name>A0A5C8PAL0_9HYPH</name>
<keyword evidence="3" id="KW-1003">Cell membrane</keyword>
<dbReference type="Pfam" id="PF00528">
    <property type="entry name" value="BPD_transp_1"/>
    <property type="match status" value="1"/>
</dbReference>
<feature type="transmembrane region" description="Helical" evidence="7">
    <location>
        <begin position="90"/>
        <end position="115"/>
    </location>
</feature>
<dbReference type="PANTHER" id="PTHR43386:SF6">
    <property type="entry name" value="ABC TRANSPORTER PERMEASE PROTEIN"/>
    <property type="match status" value="1"/>
</dbReference>
<keyword evidence="4 7" id="KW-0812">Transmembrane</keyword>
<dbReference type="Pfam" id="PF12911">
    <property type="entry name" value="OppC_N"/>
    <property type="match status" value="1"/>
</dbReference>
<evidence type="ECO:0000256" key="4">
    <source>
        <dbReference type="ARBA" id="ARBA00022692"/>
    </source>
</evidence>
<proteinExistence type="inferred from homology"/>
<dbReference type="InterPro" id="IPR035906">
    <property type="entry name" value="MetI-like_sf"/>
</dbReference>
<keyword evidence="5 7" id="KW-1133">Transmembrane helix</keyword>
<dbReference type="GO" id="GO:0055085">
    <property type="term" value="P:transmembrane transport"/>
    <property type="evidence" value="ECO:0007669"/>
    <property type="project" value="InterPro"/>
</dbReference>
<gene>
    <name evidence="9" type="ORF">FHP25_33020</name>
</gene>
<evidence type="ECO:0000313" key="10">
    <source>
        <dbReference type="Proteomes" id="UP000321638"/>
    </source>
</evidence>
<dbReference type="PANTHER" id="PTHR43386">
    <property type="entry name" value="OLIGOPEPTIDE TRANSPORT SYSTEM PERMEASE PROTEIN APPC"/>
    <property type="match status" value="1"/>
</dbReference>
<evidence type="ECO:0000313" key="9">
    <source>
        <dbReference type="EMBL" id="TXL70819.1"/>
    </source>
</evidence>
<comment type="similarity">
    <text evidence="7">Belongs to the binding-protein-dependent transport system permease family.</text>
</comment>
<keyword evidence="10" id="KW-1185">Reference proteome</keyword>
<dbReference type="EMBL" id="VDUZ01000053">
    <property type="protein sequence ID" value="TXL70819.1"/>
    <property type="molecule type" value="Genomic_DNA"/>
</dbReference>
<comment type="caution">
    <text evidence="9">The sequence shown here is derived from an EMBL/GenBank/DDBJ whole genome shotgun (WGS) entry which is preliminary data.</text>
</comment>
<dbReference type="Proteomes" id="UP000321638">
    <property type="component" value="Unassembled WGS sequence"/>
</dbReference>
<evidence type="ECO:0000259" key="8">
    <source>
        <dbReference type="PROSITE" id="PS50928"/>
    </source>
</evidence>
<dbReference type="SUPFAM" id="SSF161098">
    <property type="entry name" value="MetI-like"/>
    <property type="match status" value="1"/>
</dbReference>
<feature type="transmembrane region" description="Helical" evidence="7">
    <location>
        <begin position="136"/>
        <end position="160"/>
    </location>
</feature>
<evidence type="ECO:0000256" key="1">
    <source>
        <dbReference type="ARBA" id="ARBA00004651"/>
    </source>
</evidence>
<feature type="domain" description="ABC transmembrane type-1" evidence="8">
    <location>
        <begin position="92"/>
        <end position="276"/>
    </location>
</feature>
<evidence type="ECO:0000256" key="2">
    <source>
        <dbReference type="ARBA" id="ARBA00022448"/>
    </source>
</evidence>
<feature type="transmembrane region" description="Helical" evidence="7">
    <location>
        <begin position="27"/>
        <end position="49"/>
    </location>
</feature>
<evidence type="ECO:0000256" key="7">
    <source>
        <dbReference type="RuleBase" id="RU363032"/>
    </source>
</evidence>
<feature type="transmembrane region" description="Helical" evidence="7">
    <location>
        <begin position="253"/>
        <end position="276"/>
    </location>
</feature>
<organism evidence="9 10">
    <name type="scientific">Vineibacter terrae</name>
    <dbReference type="NCBI Taxonomy" id="2586908"/>
    <lineage>
        <taxon>Bacteria</taxon>
        <taxon>Pseudomonadati</taxon>
        <taxon>Pseudomonadota</taxon>
        <taxon>Alphaproteobacteria</taxon>
        <taxon>Hyphomicrobiales</taxon>
        <taxon>Vineibacter</taxon>
    </lineage>
</organism>
<protein>
    <submittedName>
        <fullName evidence="9">ABC transporter permease</fullName>
    </submittedName>
</protein>
<feature type="transmembrane region" description="Helical" evidence="7">
    <location>
        <begin position="213"/>
        <end position="233"/>
    </location>
</feature>
<dbReference type="GO" id="GO:0005886">
    <property type="term" value="C:plasma membrane"/>
    <property type="evidence" value="ECO:0007669"/>
    <property type="project" value="UniProtKB-SubCell"/>
</dbReference>
<dbReference type="AlphaFoldDB" id="A0A5C8PAL0"/>
<dbReference type="Gene3D" id="1.10.3720.10">
    <property type="entry name" value="MetI-like"/>
    <property type="match status" value="1"/>
</dbReference>
<accession>A0A5C8PAL0</accession>
<dbReference type="RefSeq" id="WP_147851267.1">
    <property type="nucleotide sequence ID" value="NZ_VDUZ01000053.1"/>
</dbReference>
<dbReference type="InterPro" id="IPR025966">
    <property type="entry name" value="OppC_N"/>
</dbReference>
<dbReference type="InterPro" id="IPR000515">
    <property type="entry name" value="MetI-like"/>
</dbReference>
<feature type="transmembrane region" description="Helical" evidence="7">
    <location>
        <begin position="180"/>
        <end position="201"/>
    </location>
</feature>
<keyword evidence="2 7" id="KW-0813">Transport</keyword>
<dbReference type="OrthoDB" id="9774870at2"/>
<keyword evidence="6 7" id="KW-0472">Membrane</keyword>
<comment type="subcellular location">
    <subcellularLocation>
        <location evidence="1 7">Cell membrane</location>
        <topology evidence="1 7">Multi-pass membrane protein</topology>
    </subcellularLocation>
</comment>
<sequence>MATASALDDDAVTHAVRRRPAWRRHPTVTAGLIILGLVCAMAIAAPWLASIDPTALSTAKRLRPPSPEFWFGTDMMGRDVWSRTLYGARVSVITGLTVAALATGIGLLLGLLAGFDRTIDAVMMRIMDGLMAIPAILLAIALMALTRASLGNVIIAIVVAEVPRVVRLARGIVLTLREATFVEAATASGTGFFGLLFRHILPNAVAPLVVQSTYIAASAMITEAILSFIGAGVPSSTPSWGNMMAEGRTVFQVAPQLVLFPGLCLSVTVLAINMLGDGLRDMLDPRLARRMK</sequence>